<comment type="subcellular location">
    <subcellularLocation>
        <location evidence="5">Cytoplasm</location>
    </subcellularLocation>
</comment>
<evidence type="ECO:0000259" key="6">
    <source>
        <dbReference type="Pfam" id="PF01782"/>
    </source>
</evidence>
<dbReference type="PANTHER" id="PTHR33692">
    <property type="entry name" value="RIBOSOME MATURATION FACTOR RIMM"/>
    <property type="match status" value="1"/>
</dbReference>
<evidence type="ECO:0000256" key="1">
    <source>
        <dbReference type="ARBA" id="ARBA00022490"/>
    </source>
</evidence>
<dbReference type="Gene3D" id="2.40.30.60">
    <property type="entry name" value="RimM"/>
    <property type="match status" value="1"/>
</dbReference>
<dbReference type="Gene3D" id="2.30.30.240">
    <property type="entry name" value="PRC-barrel domain"/>
    <property type="match status" value="1"/>
</dbReference>
<keyword evidence="9" id="KW-1185">Reference proteome</keyword>
<name>A0ABT7HK73_9FUSO</name>
<dbReference type="InterPro" id="IPR009000">
    <property type="entry name" value="Transl_B-barrel_sf"/>
</dbReference>
<dbReference type="InterPro" id="IPR011033">
    <property type="entry name" value="PRC_barrel-like_sf"/>
</dbReference>
<comment type="domain">
    <text evidence="5">The PRC barrel domain binds ribosomal protein uS19.</text>
</comment>
<protein>
    <recommendedName>
        <fullName evidence="5">Ribosome maturation factor RimM</fullName>
    </recommendedName>
</protein>
<dbReference type="NCBIfam" id="TIGR02273">
    <property type="entry name" value="16S_RimM"/>
    <property type="match status" value="1"/>
</dbReference>
<evidence type="ECO:0000256" key="3">
    <source>
        <dbReference type="ARBA" id="ARBA00022552"/>
    </source>
</evidence>
<dbReference type="SUPFAM" id="SSF50447">
    <property type="entry name" value="Translation proteins"/>
    <property type="match status" value="1"/>
</dbReference>
<dbReference type="RefSeq" id="WP_066729740.1">
    <property type="nucleotide sequence ID" value="NZ_CP160095.1"/>
</dbReference>
<evidence type="ECO:0000256" key="4">
    <source>
        <dbReference type="ARBA" id="ARBA00023186"/>
    </source>
</evidence>
<comment type="function">
    <text evidence="5">An accessory protein needed during the final step in the assembly of 30S ribosomal subunit, possibly for assembly of the head region. Essential for efficient processing of 16S rRNA. May be needed both before and after RbfA during the maturation of 16S rRNA. It has affinity for free ribosomal 30S subunits but not for 70S ribosomes.</text>
</comment>
<dbReference type="InterPro" id="IPR036976">
    <property type="entry name" value="RimM_N_sf"/>
</dbReference>
<dbReference type="InterPro" id="IPR002676">
    <property type="entry name" value="RimM_N"/>
</dbReference>
<evidence type="ECO:0000256" key="2">
    <source>
        <dbReference type="ARBA" id="ARBA00022517"/>
    </source>
</evidence>
<gene>
    <name evidence="5 8" type="primary">rimM</name>
    <name evidence="8" type="ORF">QQA45_05280</name>
</gene>
<organism evidence="8 9">
    <name type="scientific">Sneathia sanguinegens</name>
    <dbReference type="NCBI Taxonomy" id="40543"/>
    <lineage>
        <taxon>Bacteria</taxon>
        <taxon>Fusobacteriati</taxon>
        <taxon>Fusobacteriota</taxon>
        <taxon>Fusobacteriia</taxon>
        <taxon>Fusobacteriales</taxon>
        <taxon>Leptotrichiaceae</taxon>
        <taxon>Sneathia</taxon>
    </lineage>
</organism>
<dbReference type="PANTHER" id="PTHR33692:SF1">
    <property type="entry name" value="RIBOSOME MATURATION FACTOR RIMM"/>
    <property type="match status" value="1"/>
</dbReference>
<dbReference type="Proteomes" id="UP001225134">
    <property type="component" value="Unassembled WGS sequence"/>
</dbReference>
<dbReference type="SUPFAM" id="SSF50346">
    <property type="entry name" value="PRC-barrel domain"/>
    <property type="match status" value="1"/>
</dbReference>
<comment type="caution">
    <text evidence="8">The sequence shown here is derived from an EMBL/GenBank/DDBJ whole genome shotgun (WGS) entry which is preliminary data.</text>
</comment>
<reference evidence="8 9" key="1">
    <citation type="submission" date="2023-06" db="EMBL/GenBank/DDBJ databases">
        <title>Antibody response to the Sneathia vaginalis cytopathogenic toxin A during pregnancy.</title>
        <authorList>
            <person name="Mccoy Z.T."/>
            <person name="Serrano M.G."/>
            <person name="Spaine K."/>
            <person name="Edwards D.J."/>
            <person name="Buck G.A."/>
            <person name="Jefferson K."/>
        </authorList>
    </citation>
    <scope>NUCLEOTIDE SEQUENCE [LARGE SCALE GENOMIC DNA]</scope>
    <source>
        <strain evidence="8 9">CCUG 42621</strain>
    </source>
</reference>
<comment type="similarity">
    <text evidence="5">Belongs to the RimM family.</text>
</comment>
<evidence type="ECO:0000313" key="8">
    <source>
        <dbReference type="EMBL" id="MDK9580925.1"/>
    </source>
</evidence>
<comment type="subunit">
    <text evidence="5">Binds ribosomal protein uS19.</text>
</comment>
<evidence type="ECO:0000259" key="7">
    <source>
        <dbReference type="Pfam" id="PF24986"/>
    </source>
</evidence>
<keyword evidence="2 5" id="KW-0690">Ribosome biogenesis</keyword>
<dbReference type="Pfam" id="PF24986">
    <property type="entry name" value="PRC_RimM"/>
    <property type="match status" value="1"/>
</dbReference>
<feature type="domain" description="Ribosome maturation factor RimM PRC barrel" evidence="7">
    <location>
        <begin position="97"/>
        <end position="161"/>
    </location>
</feature>
<dbReference type="EMBL" id="JASSPP010000008">
    <property type="protein sequence ID" value="MDK9580925.1"/>
    <property type="molecule type" value="Genomic_DNA"/>
</dbReference>
<feature type="domain" description="RimM N-terminal" evidence="6">
    <location>
        <begin position="8"/>
        <end position="88"/>
    </location>
</feature>
<dbReference type="InterPro" id="IPR011961">
    <property type="entry name" value="RimM"/>
</dbReference>
<keyword evidence="1 5" id="KW-0963">Cytoplasm</keyword>
<evidence type="ECO:0000256" key="5">
    <source>
        <dbReference type="HAMAP-Rule" id="MF_00014"/>
    </source>
</evidence>
<keyword evidence="3 5" id="KW-0698">rRNA processing</keyword>
<dbReference type="HAMAP" id="MF_00014">
    <property type="entry name" value="Ribosome_mat_RimM"/>
    <property type="match status" value="1"/>
</dbReference>
<keyword evidence="4 5" id="KW-0143">Chaperone</keyword>
<dbReference type="Pfam" id="PF01782">
    <property type="entry name" value="RimM"/>
    <property type="match status" value="1"/>
</dbReference>
<proteinExistence type="inferred from homology"/>
<evidence type="ECO:0000313" key="9">
    <source>
        <dbReference type="Proteomes" id="UP001225134"/>
    </source>
</evidence>
<accession>A0ABT7HK73</accession>
<sequence>MDNSTYYIGKITSTHKLAGSVKVSTKFMDLVSLVDKNVLISKGTDIKVLKIEKIENANKSRAIFTFSNVDNIDDAKKIVGYNIDIRKDLIPDYEEEKSIIGYQVYENSCNIGQVIDILETAAHDILIVEGEKEIMIPFIDIFVKEIDDEKEQIKVELIEGMR</sequence>
<dbReference type="InterPro" id="IPR056792">
    <property type="entry name" value="PRC_RimM"/>
</dbReference>